<dbReference type="HOGENOM" id="CLU_017606_0_0_1"/>
<evidence type="ECO:0000313" key="6">
    <source>
        <dbReference type="EMBL" id="CCA23895.1"/>
    </source>
</evidence>
<organism evidence="6">
    <name type="scientific">Albugo laibachii Nc14</name>
    <dbReference type="NCBI Taxonomy" id="890382"/>
    <lineage>
        <taxon>Eukaryota</taxon>
        <taxon>Sar</taxon>
        <taxon>Stramenopiles</taxon>
        <taxon>Oomycota</taxon>
        <taxon>Peronosporomycetes</taxon>
        <taxon>Albuginales</taxon>
        <taxon>Albuginaceae</taxon>
        <taxon>Albugo</taxon>
    </lineage>
</organism>
<evidence type="ECO:0000256" key="3">
    <source>
        <dbReference type="ARBA" id="ARBA00022833"/>
    </source>
</evidence>
<feature type="domain" description="TAZ-type" evidence="5">
    <location>
        <begin position="403"/>
        <end position="490"/>
    </location>
</feature>
<proteinExistence type="predicted"/>
<evidence type="ECO:0000256" key="4">
    <source>
        <dbReference type="SAM" id="MobiDB-lite"/>
    </source>
</evidence>
<feature type="compositionally biased region" description="Polar residues" evidence="4">
    <location>
        <begin position="1"/>
        <end position="14"/>
    </location>
</feature>
<evidence type="ECO:0000259" key="5">
    <source>
        <dbReference type="PROSITE" id="PS50134"/>
    </source>
</evidence>
<feature type="region of interest" description="Disordered" evidence="4">
    <location>
        <begin position="1"/>
        <end position="33"/>
    </location>
</feature>
<dbReference type="AlphaFoldDB" id="F0WRD2"/>
<keyword evidence="1" id="KW-0479">Metal-binding</keyword>
<reference evidence="6" key="2">
    <citation type="submission" date="2011-02" db="EMBL/GenBank/DDBJ databases">
        <authorList>
            <person name="MacLean D."/>
        </authorList>
    </citation>
    <scope>NUCLEOTIDE SEQUENCE</scope>
</reference>
<dbReference type="InterPro" id="IPR000197">
    <property type="entry name" value="Znf_TAZ"/>
</dbReference>
<keyword evidence="2" id="KW-0863">Zinc-finger</keyword>
<sequence length="681" mass="75667">MSEQDSNTGVSTPWDQDLDYEYIPSQPPVTESQYPYPVHSASPLYGNYNNTLQMYQSIPSTSGNACSYGNTMTSSTSCPSFTSLYFDPENASSTNVLETNIQNEWTAAMHYDMNTSIQNPSSYVTYPLTPSQSHVSGYCQGYTTCDTYPTRIQDPHEERLKRDTIPRSKIRASASFTCLSSMEKEDRRPYGKPSSFPCGSHSIPTSTASKRRKALEPCYRKGRQKSFDSTTTSTMTLMSRSTSTGCLSNPYETPDTYYMEDNINETDMIGYSIDDLDTQMHPTKKPDNLDAMMTSPDAEKQSPAMLSTDTNHQNEEISAINEVNSPMSALLQSIGLVDLQDEMESSLSMLTEEARTQVNAWEVDKSLHPKDTPSLTDRLACVLQGTPPKGFVFIHKSEESYFSESSLFSLERCACTAGSLWLLLHSSKCVSECDINGCSTMKRVIQHCVHCDISLGNCQVTCDEAKAILLHYGSCCSREEKSRCRVCSQLDDIQAAHQALKHKSAINLLSFAASAPETLSKHVPIQPNLQHQNATTPILGSFALYLEQTCPSFRVELQTRVEKRVTASASQNLFQHMQKKTRLRSLDAIRAEARLAVRAEMERELYLYMQTVSLASLGNGPQPLQPWLKKLDNFSFQNANGGGFFASVPSYLLHGSVSSSLASFFEQQPRNESSSKSADSA</sequence>
<dbReference type="Gene3D" id="1.20.1020.10">
    <property type="entry name" value="TAZ domain"/>
    <property type="match status" value="1"/>
</dbReference>
<evidence type="ECO:0000256" key="1">
    <source>
        <dbReference type="ARBA" id="ARBA00022723"/>
    </source>
</evidence>
<dbReference type="GO" id="GO:0008270">
    <property type="term" value="F:zinc ion binding"/>
    <property type="evidence" value="ECO:0007669"/>
    <property type="project" value="UniProtKB-KW"/>
</dbReference>
<reference evidence="6" key="1">
    <citation type="journal article" date="2011" name="PLoS Biol.">
        <title>Gene gain and loss during evolution of obligate parasitism in the white rust pathogen of Arabidopsis thaliana.</title>
        <authorList>
            <person name="Kemen E."/>
            <person name="Gardiner A."/>
            <person name="Schultz-Larsen T."/>
            <person name="Kemen A.C."/>
            <person name="Balmuth A.L."/>
            <person name="Robert-Seilaniantz A."/>
            <person name="Bailey K."/>
            <person name="Holub E."/>
            <person name="Studholme D.J."/>
            <person name="Maclean D."/>
            <person name="Jones J.D."/>
        </authorList>
    </citation>
    <scope>NUCLEOTIDE SEQUENCE</scope>
</reference>
<protein>
    <submittedName>
        <fullName evidence="6">Uncharacterized protein AlNc14C212G8937</fullName>
    </submittedName>
</protein>
<evidence type="ECO:0000256" key="2">
    <source>
        <dbReference type="ARBA" id="ARBA00022771"/>
    </source>
</evidence>
<feature type="region of interest" description="Disordered" evidence="4">
    <location>
        <begin position="183"/>
        <end position="213"/>
    </location>
</feature>
<keyword evidence="3" id="KW-0862">Zinc</keyword>
<gene>
    <name evidence="6" type="primary">AlNc14C212G8937</name>
    <name evidence="6" type="ORF">ALNC14_100390</name>
</gene>
<dbReference type="InterPro" id="IPR035898">
    <property type="entry name" value="TAZ_dom_sf"/>
</dbReference>
<accession>F0WRD2</accession>
<name>F0WRD2_9STRA</name>
<dbReference type="EMBL" id="FR824257">
    <property type="protein sequence ID" value="CCA23895.1"/>
    <property type="molecule type" value="Genomic_DNA"/>
</dbReference>
<dbReference type="SUPFAM" id="SSF57933">
    <property type="entry name" value="TAZ domain"/>
    <property type="match status" value="1"/>
</dbReference>
<dbReference type="PROSITE" id="PS50134">
    <property type="entry name" value="ZF_TAZ"/>
    <property type="match status" value="1"/>
</dbReference>